<protein>
    <submittedName>
        <fullName evidence="1">Uncharacterized protein</fullName>
    </submittedName>
</protein>
<dbReference type="AlphaFoldDB" id="A0A1M6EC66"/>
<gene>
    <name evidence="1" type="ORF">SAMN05444350_10924</name>
</gene>
<organism evidence="1 2">
    <name type="scientific">Bacteroides stercorirosoris</name>
    <dbReference type="NCBI Taxonomy" id="871324"/>
    <lineage>
        <taxon>Bacteria</taxon>
        <taxon>Pseudomonadati</taxon>
        <taxon>Bacteroidota</taxon>
        <taxon>Bacteroidia</taxon>
        <taxon>Bacteroidales</taxon>
        <taxon>Bacteroidaceae</taxon>
        <taxon>Bacteroides</taxon>
    </lineage>
</organism>
<proteinExistence type="predicted"/>
<dbReference type="EMBL" id="FQZN01000009">
    <property type="protein sequence ID" value="SHI82908.1"/>
    <property type="molecule type" value="Genomic_DNA"/>
</dbReference>
<accession>A0A1M6EC66</accession>
<reference evidence="2" key="1">
    <citation type="submission" date="2016-11" db="EMBL/GenBank/DDBJ databases">
        <authorList>
            <person name="Varghese N."/>
            <person name="Submissions S."/>
        </authorList>
    </citation>
    <scope>NUCLEOTIDE SEQUENCE [LARGE SCALE GENOMIC DNA]</scope>
    <source>
        <strain evidence="2">DSM 26884</strain>
    </source>
</reference>
<evidence type="ECO:0000313" key="2">
    <source>
        <dbReference type="Proteomes" id="UP000184192"/>
    </source>
</evidence>
<sequence>MLRCSLSLSLKKKRHIKIYPALFIAGVKGVITSLGVKESEPVLLYYASKTIGFNS</sequence>
<name>A0A1M6EC66_9BACE</name>
<keyword evidence="2" id="KW-1185">Reference proteome</keyword>
<dbReference type="Proteomes" id="UP000184192">
    <property type="component" value="Unassembled WGS sequence"/>
</dbReference>
<evidence type="ECO:0000313" key="1">
    <source>
        <dbReference type="EMBL" id="SHI82908.1"/>
    </source>
</evidence>